<dbReference type="Pfam" id="PF01494">
    <property type="entry name" value="FAD_binding_3"/>
    <property type="match status" value="1"/>
</dbReference>
<dbReference type="Proteomes" id="UP000054770">
    <property type="component" value="Unassembled WGS sequence"/>
</dbReference>
<dbReference type="GO" id="GO:0071949">
    <property type="term" value="F:FAD binding"/>
    <property type="evidence" value="ECO:0007669"/>
    <property type="project" value="InterPro"/>
</dbReference>
<feature type="compositionally biased region" description="Polar residues" evidence="2">
    <location>
        <begin position="549"/>
        <end position="558"/>
    </location>
</feature>
<evidence type="ECO:0000313" key="4">
    <source>
        <dbReference type="EMBL" id="SAL57923.1"/>
    </source>
</evidence>
<reference evidence="4" key="1">
    <citation type="submission" date="2016-01" db="EMBL/GenBank/DDBJ databases">
        <authorList>
            <person name="Peeters C."/>
        </authorList>
    </citation>
    <scope>NUCLEOTIDE SEQUENCE [LARGE SCALE GENOMIC DNA]</scope>
    <source>
        <strain evidence="4">LMG 22940</strain>
    </source>
</reference>
<dbReference type="NCBIfam" id="NF004829">
    <property type="entry name" value="PRK06183.1-3"/>
    <property type="match status" value="1"/>
</dbReference>
<evidence type="ECO:0000256" key="2">
    <source>
        <dbReference type="SAM" id="MobiDB-lite"/>
    </source>
</evidence>
<dbReference type="GO" id="GO:0008688">
    <property type="term" value="F:3-(3-hydroxyphenyl)propionate hydroxylase activity"/>
    <property type="evidence" value="ECO:0007669"/>
    <property type="project" value="TreeGrafter"/>
</dbReference>
<dbReference type="EMBL" id="FCON02000026">
    <property type="protein sequence ID" value="SAL57923.1"/>
    <property type="molecule type" value="Genomic_DNA"/>
</dbReference>
<evidence type="ECO:0000313" key="5">
    <source>
        <dbReference type="Proteomes" id="UP000054770"/>
    </source>
</evidence>
<sequence>MNHSTFQTDVLIVGGGPTGLTLANLLGCANVPFLLIDRKPSTIAEPRAVSIDDESLRTMQALGLASEVLRDVVPGYGVHYLTRQGGRCFGRVEPTASEYGFPRRNAFRQPLFEATLRRGLDRFDASQTRFAHTLETFEQDDDGVTASVSDAQGRRFDVRARYLVACDGGRSPVRERLGVRMAGSTFKSRWLVIDTQHDSDSFSQMRVYCDARRPVVDVPGPHDTRRFEILVHPHESADEMLDPARIRELLRPFRGESETDIIRKTVYTFHARVAERWQTGRVFLAGDAAHLTPPYAGQGMNSGVRDAFNLGWKLAAVLKGTLPGAVLDTYEVERRQHAWALIRLALNLGIVMAPSSRTSAYAWQTFFRFANRFAPLREFFTQMKFKPKPRFSEGLLGPRDDLGRQSLRGRMFPQPVVTLASGEESLLDDVIGQRFALIRYGAGTDGDLSSLDDPLWNALDAVRVQILPAGDSTPQSRPDSPRLHTVRDRDGVLAGPLAAHAGRILLMRPDRYIAGTFRPRDEERFASAYATRLGIGRSATPRRAADSLPPSTISTQHN</sequence>
<dbReference type="RefSeq" id="WP_087644991.1">
    <property type="nucleotide sequence ID" value="NZ_FCON02000026.1"/>
</dbReference>
<feature type="region of interest" description="Disordered" evidence="2">
    <location>
        <begin position="539"/>
        <end position="558"/>
    </location>
</feature>
<dbReference type="AlphaFoldDB" id="A0A158INI3"/>
<dbReference type="PANTHER" id="PTHR43476">
    <property type="entry name" value="3-(3-HYDROXY-PHENYL)PROPIONATE/3-HYDROXYCINNAMIC ACID HYDROXYLASE"/>
    <property type="match status" value="1"/>
</dbReference>
<dbReference type="GO" id="GO:0019622">
    <property type="term" value="P:3-(3-hydroxy)phenylpropionate catabolic process"/>
    <property type="evidence" value="ECO:0007669"/>
    <property type="project" value="TreeGrafter"/>
</dbReference>
<protein>
    <submittedName>
        <fullName evidence="4">3-(3-hydroxyphenyl)propionate hydroxylase</fullName>
    </submittedName>
</protein>
<name>A0A158INI3_9BURK</name>
<accession>A0A158INI3</accession>
<proteinExistence type="predicted"/>
<dbReference type="PANTHER" id="PTHR43476:SF3">
    <property type="entry name" value="FAD-BINDING MONOOXYGENASE"/>
    <property type="match status" value="1"/>
</dbReference>
<dbReference type="PRINTS" id="PR00420">
    <property type="entry name" value="RNGMNOXGNASE"/>
</dbReference>
<dbReference type="InterPro" id="IPR050631">
    <property type="entry name" value="PheA/TfdB_FAD_monoxygenase"/>
</dbReference>
<keyword evidence="5" id="KW-1185">Reference proteome</keyword>
<dbReference type="InterPro" id="IPR002938">
    <property type="entry name" value="FAD-bd"/>
</dbReference>
<evidence type="ECO:0000256" key="1">
    <source>
        <dbReference type="ARBA" id="ARBA00023002"/>
    </source>
</evidence>
<feature type="domain" description="FAD-binding" evidence="3">
    <location>
        <begin position="7"/>
        <end position="344"/>
    </location>
</feature>
<dbReference type="InterPro" id="IPR036188">
    <property type="entry name" value="FAD/NAD-bd_sf"/>
</dbReference>
<dbReference type="OrthoDB" id="3443359at2"/>
<dbReference type="SUPFAM" id="SSF51905">
    <property type="entry name" value="FAD/NAD(P)-binding domain"/>
    <property type="match status" value="1"/>
</dbReference>
<organism evidence="4 5">
    <name type="scientific">Caballeronia choica</name>
    <dbReference type="NCBI Taxonomy" id="326476"/>
    <lineage>
        <taxon>Bacteria</taxon>
        <taxon>Pseudomonadati</taxon>
        <taxon>Pseudomonadota</taxon>
        <taxon>Betaproteobacteria</taxon>
        <taxon>Burkholderiales</taxon>
        <taxon>Burkholderiaceae</taxon>
        <taxon>Caballeronia</taxon>
    </lineage>
</organism>
<evidence type="ECO:0000259" key="3">
    <source>
        <dbReference type="Pfam" id="PF01494"/>
    </source>
</evidence>
<comment type="caution">
    <text evidence="4">The sequence shown here is derived from an EMBL/GenBank/DDBJ whole genome shotgun (WGS) entry which is preliminary data.</text>
</comment>
<gene>
    <name evidence="4" type="ORF">AWB68_02848</name>
</gene>
<keyword evidence="1" id="KW-0560">Oxidoreductase</keyword>
<dbReference type="Gene3D" id="3.50.50.60">
    <property type="entry name" value="FAD/NAD(P)-binding domain"/>
    <property type="match status" value="1"/>
</dbReference>
<dbReference type="NCBIfam" id="NF004831">
    <property type="entry name" value="PRK06183.1-5"/>
    <property type="match status" value="1"/>
</dbReference>
<dbReference type="Gene3D" id="3.30.9.10">
    <property type="entry name" value="D-Amino Acid Oxidase, subunit A, domain 2"/>
    <property type="match status" value="1"/>
</dbReference>